<accession>A0A232M3L7</accession>
<evidence type="ECO:0000256" key="2">
    <source>
        <dbReference type="ARBA" id="ARBA00023015"/>
    </source>
</evidence>
<feature type="domain" description="Zn(2)-C6 fungal-type" evidence="8">
    <location>
        <begin position="59"/>
        <end position="89"/>
    </location>
</feature>
<dbReference type="InterPro" id="IPR036864">
    <property type="entry name" value="Zn2-C6_fun-type_DNA-bd_sf"/>
</dbReference>
<keyword evidence="6" id="KW-0175">Coiled coil</keyword>
<dbReference type="GO" id="GO:0000981">
    <property type="term" value="F:DNA-binding transcription factor activity, RNA polymerase II-specific"/>
    <property type="evidence" value="ECO:0007669"/>
    <property type="project" value="InterPro"/>
</dbReference>
<keyword evidence="10" id="KW-1185">Reference proteome</keyword>
<dbReference type="Gene3D" id="4.10.240.10">
    <property type="entry name" value="Zn(2)-C6 fungal-type DNA-binding domain"/>
    <property type="match status" value="1"/>
</dbReference>
<sequence>TCLLVLEDEDDVPPQQSNVLLHGASRPCSVFYPLDILGIIRTMPESVPALTLTGRTIQACDRCRFKKVRCDGAVPTCGRCQRAGLKCLTTVKLNRKSYPRSYTESIEQRLRELEAEVQQLQIRNNDKDRRIKELESTQSVTTVHRRSLTQPRNTVVTITHPDTGLSTKTSTDEPLSREVGRMNIDGRGVGRFMGSSSGIFFVGTAEQKIASLHQTETGKVDDALLRVDVDDLIIQYPLQPVAEDAWISVRLPANETAERYIDAWFDSWKCTFPILHRPSFMEAVDRLYSAPTERRDPGFAAIFFLVLAIGCRHTVLTGVANDGIPTVHSSGEDLDLFGQSTRFRNDILAQNDIMTLQYQELITLWYLYTGKRSLAFQMTGSVTRLALELGLHRHTRRFHFNPLVTELRKRAFWVGYLLDSFVSAVEGLPKSFRDQDIDVELPSDVDDDYINADEYLLSLPGEPTGMILFVSLIKLVRILSNTLEVLYTTTDRRQTVTKIRSVDQHLDQWLQTLPDHLQIASPPAVVADSGPGPAASFVHLTYLYTRFTAHRVATSFHPKTGSYWTSLQGCMDLAQEIIYLNQSCQRHLLVFDAVNPGSHVYTLWSCGLMILYGLCESKTVGDHTVILADTEDLKSASEICVELLRSLVASGRSGEQVRVDHLTDIITTIFDYSRPFVYSSASTSTHSSGVHSNPMAEDHQLGSNESIPKPPPLPNEGLTSTTTLSLDLLKPEVVVTSPSLLPQDYHVDFSNSSPNPSEQFQLMSSTSHAYDDEIASIDAAQSLETLDQIWDDPVFNVTPLLHPTLSGKDPSTIAEASSAVGDHSQSSRKRMRDNSF</sequence>
<evidence type="ECO:0000259" key="8">
    <source>
        <dbReference type="PROSITE" id="PS50048"/>
    </source>
</evidence>
<dbReference type="InterPro" id="IPR001138">
    <property type="entry name" value="Zn2Cys6_DnaBD"/>
</dbReference>
<keyword evidence="2" id="KW-0805">Transcription regulation</keyword>
<dbReference type="CDD" id="cd12148">
    <property type="entry name" value="fungal_TF_MHR"/>
    <property type="match status" value="1"/>
</dbReference>
<keyword evidence="5" id="KW-0539">Nucleus</keyword>
<dbReference type="PROSITE" id="PS00463">
    <property type="entry name" value="ZN2_CY6_FUNGAL_1"/>
    <property type="match status" value="1"/>
</dbReference>
<feature type="region of interest" description="Disordered" evidence="7">
    <location>
        <begin position="804"/>
        <end position="836"/>
    </location>
</feature>
<dbReference type="Pfam" id="PF04082">
    <property type="entry name" value="Fungal_trans"/>
    <property type="match status" value="1"/>
</dbReference>
<proteinExistence type="predicted"/>
<dbReference type="CDD" id="cd15485">
    <property type="entry name" value="ZIP_Cat8"/>
    <property type="match status" value="1"/>
</dbReference>
<keyword evidence="4" id="KW-0804">Transcription</keyword>
<dbReference type="InterPro" id="IPR007219">
    <property type="entry name" value="XnlR_reg_dom"/>
</dbReference>
<evidence type="ECO:0000256" key="6">
    <source>
        <dbReference type="SAM" id="Coils"/>
    </source>
</evidence>
<dbReference type="GO" id="GO:0008270">
    <property type="term" value="F:zinc ion binding"/>
    <property type="evidence" value="ECO:0007669"/>
    <property type="project" value="InterPro"/>
</dbReference>
<dbReference type="GO" id="GO:0006351">
    <property type="term" value="P:DNA-templated transcription"/>
    <property type="evidence" value="ECO:0007669"/>
    <property type="project" value="InterPro"/>
</dbReference>
<keyword evidence="3" id="KW-0238">DNA-binding</keyword>
<dbReference type="AlphaFoldDB" id="A0A232M3L7"/>
<feature type="region of interest" description="Disordered" evidence="7">
    <location>
        <begin position="687"/>
        <end position="720"/>
    </location>
</feature>
<evidence type="ECO:0000256" key="7">
    <source>
        <dbReference type="SAM" id="MobiDB-lite"/>
    </source>
</evidence>
<name>A0A232M3L7_9EURO</name>
<protein>
    <recommendedName>
        <fullName evidence="8">Zn(2)-C6 fungal-type domain-containing protein</fullName>
    </recommendedName>
</protein>
<dbReference type="GO" id="GO:0003677">
    <property type="term" value="F:DNA binding"/>
    <property type="evidence" value="ECO:0007669"/>
    <property type="project" value="UniProtKB-KW"/>
</dbReference>
<gene>
    <name evidence="9" type="ORF">Egran_01542</name>
</gene>
<feature type="compositionally biased region" description="Basic residues" evidence="7">
    <location>
        <begin position="826"/>
        <end position="836"/>
    </location>
</feature>
<evidence type="ECO:0000256" key="3">
    <source>
        <dbReference type="ARBA" id="ARBA00023125"/>
    </source>
</evidence>
<keyword evidence="1" id="KW-0479">Metal-binding</keyword>
<dbReference type="Pfam" id="PF00172">
    <property type="entry name" value="Zn_clus"/>
    <property type="match status" value="1"/>
</dbReference>
<evidence type="ECO:0000256" key="4">
    <source>
        <dbReference type="ARBA" id="ARBA00023163"/>
    </source>
</evidence>
<dbReference type="PANTHER" id="PTHR46910:SF12">
    <property type="entry name" value="REGULATORY PROTEIN CAT8"/>
    <property type="match status" value="1"/>
</dbReference>
<dbReference type="PROSITE" id="PS50048">
    <property type="entry name" value="ZN2_CY6_FUNGAL_2"/>
    <property type="match status" value="1"/>
</dbReference>
<comment type="caution">
    <text evidence="9">The sequence shown here is derived from an EMBL/GenBank/DDBJ whole genome shotgun (WGS) entry which is preliminary data.</text>
</comment>
<evidence type="ECO:0000313" key="9">
    <source>
        <dbReference type="EMBL" id="OXV10697.1"/>
    </source>
</evidence>
<dbReference type="EMBL" id="NPHW01002815">
    <property type="protein sequence ID" value="OXV10697.1"/>
    <property type="molecule type" value="Genomic_DNA"/>
</dbReference>
<dbReference type="OrthoDB" id="10001928at2759"/>
<evidence type="ECO:0000256" key="1">
    <source>
        <dbReference type="ARBA" id="ARBA00022723"/>
    </source>
</evidence>
<reference evidence="9 10" key="1">
    <citation type="journal article" date="2015" name="Environ. Microbiol.">
        <title>Metagenome sequence of Elaphomyces granulatus from sporocarp tissue reveals Ascomycota ectomycorrhizal fingerprints of genome expansion and a Proteobacteria-rich microbiome.</title>
        <authorList>
            <person name="Quandt C.A."/>
            <person name="Kohler A."/>
            <person name="Hesse C.N."/>
            <person name="Sharpton T.J."/>
            <person name="Martin F."/>
            <person name="Spatafora J.W."/>
        </authorList>
    </citation>
    <scope>NUCLEOTIDE SEQUENCE [LARGE SCALE GENOMIC DNA]</scope>
    <source>
        <strain evidence="9 10">OSC145934</strain>
    </source>
</reference>
<dbReference type="InterPro" id="IPR050987">
    <property type="entry name" value="AtrR-like"/>
</dbReference>
<evidence type="ECO:0000313" key="10">
    <source>
        <dbReference type="Proteomes" id="UP000243515"/>
    </source>
</evidence>
<feature type="coiled-coil region" evidence="6">
    <location>
        <begin position="103"/>
        <end position="137"/>
    </location>
</feature>
<dbReference type="PANTHER" id="PTHR46910">
    <property type="entry name" value="TRANSCRIPTION FACTOR PDR1"/>
    <property type="match status" value="1"/>
</dbReference>
<feature type="non-terminal residue" evidence="9">
    <location>
        <position position="1"/>
    </location>
</feature>
<dbReference type="SMART" id="SM00066">
    <property type="entry name" value="GAL4"/>
    <property type="match status" value="1"/>
</dbReference>
<dbReference type="SMART" id="SM00906">
    <property type="entry name" value="Fungal_trans"/>
    <property type="match status" value="1"/>
</dbReference>
<organism evidence="9 10">
    <name type="scientific">Elaphomyces granulatus</name>
    <dbReference type="NCBI Taxonomy" id="519963"/>
    <lineage>
        <taxon>Eukaryota</taxon>
        <taxon>Fungi</taxon>
        <taxon>Dikarya</taxon>
        <taxon>Ascomycota</taxon>
        <taxon>Pezizomycotina</taxon>
        <taxon>Eurotiomycetes</taxon>
        <taxon>Eurotiomycetidae</taxon>
        <taxon>Eurotiales</taxon>
        <taxon>Elaphomycetaceae</taxon>
        <taxon>Elaphomyces</taxon>
    </lineage>
</organism>
<dbReference type="CDD" id="cd00067">
    <property type="entry name" value="GAL4"/>
    <property type="match status" value="1"/>
</dbReference>
<dbReference type="Proteomes" id="UP000243515">
    <property type="component" value="Unassembled WGS sequence"/>
</dbReference>
<evidence type="ECO:0000256" key="5">
    <source>
        <dbReference type="ARBA" id="ARBA00023242"/>
    </source>
</evidence>
<dbReference type="SUPFAM" id="SSF57701">
    <property type="entry name" value="Zn2/Cys6 DNA-binding domain"/>
    <property type="match status" value="1"/>
</dbReference>